<dbReference type="AlphaFoldDB" id="A0A396IQL3"/>
<accession>A0A396IQL3</accession>
<sequence>MIYLFCFDLVFFGNSALCQICVDMRSSIVFSSSLILMKTLTTVHFHLLCLKLQFHFRDLCF</sequence>
<dbReference type="Gramene" id="rna16237">
    <property type="protein sequence ID" value="RHN67969.1"/>
    <property type="gene ID" value="gene16237"/>
</dbReference>
<dbReference type="EMBL" id="PSQE01000003">
    <property type="protein sequence ID" value="RHN67969.1"/>
    <property type="molecule type" value="Genomic_DNA"/>
</dbReference>
<comment type="caution">
    <text evidence="1">The sequence shown here is derived from an EMBL/GenBank/DDBJ whole genome shotgun (WGS) entry which is preliminary data.</text>
</comment>
<protein>
    <submittedName>
        <fullName evidence="1">Uncharacterized protein</fullName>
    </submittedName>
</protein>
<name>A0A396IQL3_MEDTR</name>
<gene>
    <name evidence="1" type="ORF">MtrunA17_Chr3g0108591</name>
</gene>
<dbReference type="Proteomes" id="UP000265566">
    <property type="component" value="Chromosome 3"/>
</dbReference>
<reference evidence="1" key="1">
    <citation type="journal article" date="2018" name="Nat. Plants">
        <title>Whole-genome landscape of Medicago truncatula symbiotic genes.</title>
        <authorList>
            <person name="Pecrix Y."/>
            <person name="Gamas P."/>
            <person name="Carrere S."/>
        </authorList>
    </citation>
    <scope>NUCLEOTIDE SEQUENCE</scope>
    <source>
        <tissue evidence="1">Leaves</tissue>
    </source>
</reference>
<organism evidence="1">
    <name type="scientific">Medicago truncatula</name>
    <name type="common">Barrel medic</name>
    <name type="synonym">Medicago tribuloides</name>
    <dbReference type="NCBI Taxonomy" id="3880"/>
    <lineage>
        <taxon>Eukaryota</taxon>
        <taxon>Viridiplantae</taxon>
        <taxon>Streptophyta</taxon>
        <taxon>Embryophyta</taxon>
        <taxon>Tracheophyta</taxon>
        <taxon>Spermatophyta</taxon>
        <taxon>Magnoliopsida</taxon>
        <taxon>eudicotyledons</taxon>
        <taxon>Gunneridae</taxon>
        <taxon>Pentapetalae</taxon>
        <taxon>rosids</taxon>
        <taxon>fabids</taxon>
        <taxon>Fabales</taxon>
        <taxon>Fabaceae</taxon>
        <taxon>Papilionoideae</taxon>
        <taxon>50 kb inversion clade</taxon>
        <taxon>NPAAA clade</taxon>
        <taxon>Hologalegina</taxon>
        <taxon>IRL clade</taxon>
        <taxon>Trifolieae</taxon>
        <taxon>Medicago</taxon>
    </lineage>
</organism>
<proteinExistence type="predicted"/>
<evidence type="ECO:0000313" key="1">
    <source>
        <dbReference type="EMBL" id="RHN67969.1"/>
    </source>
</evidence>